<dbReference type="Pfam" id="PF02567">
    <property type="entry name" value="PhzC-PhzF"/>
    <property type="match status" value="1"/>
</dbReference>
<keyword evidence="5" id="KW-1185">Reference proteome</keyword>
<organism evidence="4 5">
    <name type="scientific">Phytophthora boehmeriae</name>
    <dbReference type="NCBI Taxonomy" id="109152"/>
    <lineage>
        <taxon>Eukaryota</taxon>
        <taxon>Sar</taxon>
        <taxon>Stramenopiles</taxon>
        <taxon>Oomycota</taxon>
        <taxon>Peronosporomycetes</taxon>
        <taxon>Peronosporales</taxon>
        <taxon>Peronosporaceae</taxon>
        <taxon>Phytophthora</taxon>
    </lineage>
</organism>
<keyword evidence="2" id="KW-0413">Isomerase</keyword>
<proteinExistence type="inferred from homology"/>
<dbReference type="Proteomes" id="UP000693981">
    <property type="component" value="Unassembled WGS sequence"/>
</dbReference>
<feature type="domain" description="N-acetyltransferase" evidence="3">
    <location>
        <begin position="6"/>
        <end position="167"/>
    </location>
</feature>
<evidence type="ECO:0000313" key="4">
    <source>
        <dbReference type="EMBL" id="KAG7397328.1"/>
    </source>
</evidence>
<sequence>MSSSQLRLAPLQSEDDIRRVAAMEAASYPADEAATESGIRFRQKNAGAFFWVAYLADNGDTPIGFVNGTLTTHGELTDESMSEHEPEGDLLCIHSVVVDKAYRRRGFAAQMLKKYVQGIVESQLQVKRIILIAKAYLVGFYVSCGFSVTRLSPVVHGVDPWLELDLDCEAARQPPIVQVDAFTSEAYQGNPAAVVLLSPTAFHKKEASEWMQRVAVENNLSETAYVAPRAPTAKTPENTLEYDLRWFTPGAEVKLCGHATLSTAFALYDAKQVTTNQILHFYTLSGVLVCRFEEQPDTGKLLVLMDFPEQPATPVGPSIILDEVALALGIPSDAIIDTKQATTDLLVHVTPEALATVKPDFVLLSKTDVRGFAVTAQMPKDGSSGVDIQSRFFAPRVGINEDPVTGSAHCELGPYWGPLLKKTTIRAQQFTPVRGGYLTLDLVAAGPGRVLLKGEGLIVLRGKLTSSP</sequence>
<dbReference type="NCBIfam" id="TIGR00654">
    <property type="entry name" value="PhzF_family"/>
    <property type="match status" value="1"/>
</dbReference>
<name>A0A8T1WYK7_9STRA</name>
<dbReference type="InterPro" id="IPR000182">
    <property type="entry name" value="GNAT_dom"/>
</dbReference>
<reference evidence="4" key="1">
    <citation type="submission" date="2021-02" db="EMBL/GenBank/DDBJ databases">
        <authorList>
            <person name="Palmer J.M."/>
        </authorList>
    </citation>
    <scope>NUCLEOTIDE SEQUENCE</scope>
    <source>
        <strain evidence="4">SCRP23</strain>
    </source>
</reference>
<dbReference type="PROSITE" id="PS51186">
    <property type="entry name" value="GNAT"/>
    <property type="match status" value="1"/>
</dbReference>
<dbReference type="AlphaFoldDB" id="A0A8T1WYK7"/>
<comment type="caution">
    <text evidence="4">The sequence shown here is derived from an EMBL/GenBank/DDBJ whole genome shotgun (WGS) entry which is preliminary data.</text>
</comment>
<dbReference type="PANTHER" id="PTHR13774">
    <property type="entry name" value="PHENAZINE BIOSYNTHESIS PROTEIN"/>
    <property type="match status" value="1"/>
</dbReference>
<dbReference type="Pfam" id="PF00583">
    <property type="entry name" value="Acetyltransf_1"/>
    <property type="match status" value="1"/>
</dbReference>
<dbReference type="CDD" id="cd04301">
    <property type="entry name" value="NAT_SF"/>
    <property type="match status" value="1"/>
</dbReference>
<gene>
    <name evidence="4" type="ORF">PHYBOEH_000910</name>
</gene>
<evidence type="ECO:0000256" key="2">
    <source>
        <dbReference type="ARBA" id="ARBA00023235"/>
    </source>
</evidence>
<accession>A0A8T1WYK7</accession>
<protein>
    <recommendedName>
        <fullName evidence="3">N-acetyltransferase domain-containing protein</fullName>
    </recommendedName>
</protein>
<evidence type="ECO:0000256" key="1">
    <source>
        <dbReference type="ARBA" id="ARBA00008270"/>
    </source>
</evidence>
<evidence type="ECO:0000313" key="5">
    <source>
        <dbReference type="Proteomes" id="UP000693981"/>
    </source>
</evidence>
<dbReference type="EMBL" id="JAGDFL010000117">
    <property type="protein sequence ID" value="KAG7397328.1"/>
    <property type="molecule type" value="Genomic_DNA"/>
</dbReference>
<dbReference type="OrthoDB" id="75169at2759"/>
<comment type="similarity">
    <text evidence="1">Belongs to the PhzF family.</text>
</comment>
<dbReference type="InterPro" id="IPR003719">
    <property type="entry name" value="Phenazine_PhzF-like"/>
</dbReference>
<dbReference type="GO" id="GO:0005737">
    <property type="term" value="C:cytoplasm"/>
    <property type="evidence" value="ECO:0007669"/>
    <property type="project" value="TreeGrafter"/>
</dbReference>
<evidence type="ECO:0000259" key="3">
    <source>
        <dbReference type="PROSITE" id="PS51186"/>
    </source>
</evidence>
<dbReference type="GO" id="GO:0016853">
    <property type="term" value="F:isomerase activity"/>
    <property type="evidence" value="ECO:0007669"/>
    <property type="project" value="UniProtKB-KW"/>
</dbReference>
<dbReference type="PANTHER" id="PTHR13774:SF17">
    <property type="entry name" value="PHENAZINE BIOSYNTHESIS-LIKE DOMAIN-CONTAINING PROTEIN"/>
    <property type="match status" value="1"/>
</dbReference>
<dbReference type="GO" id="GO:0016747">
    <property type="term" value="F:acyltransferase activity, transferring groups other than amino-acyl groups"/>
    <property type="evidence" value="ECO:0007669"/>
    <property type="project" value="InterPro"/>
</dbReference>